<dbReference type="Proteomes" id="UP000053766">
    <property type="component" value="Unassembled WGS sequence"/>
</dbReference>
<evidence type="ECO:0000313" key="3">
    <source>
        <dbReference type="Proteomes" id="UP000053766"/>
    </source>
</evidence>
<reference evidence="3" key="2">
    <citation type="journal article" date="2016" name="Sci. Rep.">
        <title>Dictyocaulus viviparus genome, variome and transcriptome elucidate lungworm biology and support future intervention.</title>
        <authorList>
            <person name="McNulty S.N."/>
            <person name="Strube C."/>
            <person name="Rosa B.A."/>
            <person name="Martin J.C."/>
            <person name="Tyagi R."/>
            <person name="Choi Y.J."/>
            <person name="Wang Q."/>
            <person name="Hallsworth Pepin K."/>
            <person name="Zhang X."/>
            <person name="Ozersky P."/>
            <person name="Wilson R.K."/>
            <person name="Sternberg P.W."/>
            <person name="Gasser R.B."/>
            <person name="Mitreva M."/>
        </authorList>
    </citation>
    <scope>NUCLEOTIDE SEQUENCE [LARGE SCALE GENOMIC DNA]</scope>
    <source>
        <strain evidence="3">HannoverDv2000</strain>
    </source>
</reference>
<dbReference type="AlphaFoldDB" id="A0A0D8Y2S4"/>
<feature type="region of interest" description="Disordered" evidence="1">
    <location>
        <begin position="1"/>
        <end position="23"/>
    </location>
</feature>
<keyword evidence="3" id="KW-1185">Reference proteome</keyword>
<sequence>MHRHVQFPLRPPATSGQSSKGSTDWPLTLQLCGTICQYSLIKFAATVWNSSPYVCSSDFVSTYRRMNIKKVIKAKSSQLVRVTPNRARLLTVVGARRL</sequence>
<evidence type="ECO:0000256" key="1">
    <source>
        <dbReference type="SAM" id="MobiDB-lite"/>
    </source>
</evidence>
<evidence type="ECO:0000313" key="2">
    <source>
        <dbReference type="EMBL" id="KJH48871.1"/>
    </source>
</evidence>
<proteinExistence type="predicted"/>
<protein>
    <submittedName>
        <fullName evidence="2">Uncharacterized protein</fullName>
    </submittedName>
</protein>
<dbReference type="EMBL" id="KN716253">
    <property type="protein sequence ID" value="KJH48871.1"/>
    <property type="molecule type" value="Genomic_DNA"/>
</dbReference>
<organism evidence="2 3">
    <name type="scientific">Dictyocaulus viviparus</name>
    <name type="common">Bovine lungworm</name>
    <dbReference type="NCBI Taxonomy" id="29172"/>
    <lineage>
        <taxon>Eukaryota</taxon>
        <taxon>Metazoa</taxon>
        <taxon>Ecdysozoa</taxon>
        <taxon>Nematoda</taxon>
        <taxon>Chromadorea</taxon>
        <taxon>Rhabditida</taxon>
        <taxon>Rhabditina</taxon>
        <taxon>Rhabditomorpha</taxon>
        <taxon>Strongyloidea</taxon>
        <taxon>Metastrongylidae</taxon>
        <taxon>Dictyocaulus</taxon>
    </lineage>
</organism>
<gene>
    <name evidence="2" type="ORF">DICVIV_04997</name>
</gene>
<accession>A0A0D8Y2S4</accession>
<reference evidence="2 3" key="1">
    <citation type="submission" date="2013-11" db="EMBL/GenBank/DDBJ databases">
        <title>Draft genome of the bovine lungworm Dictyocaulus viviparus.</title>
        <authorList>
            <person name="Mitreva M."/>
        </authorList>
    </citation>
    <scope>NUCLEOTIDE SEQUENCE [LARGE SCALE GENOMIC DNA]</scope>
    <source>
        <strain evidence="2 3">HannoverDv2000</strain>
    </source>
</reference>
<name>A0A0D8Y2S4_DICVI</name>